<dbReference type="NCBIfam" id="TIGR04294">
    <property type="entry name" value="pre_pil_HX9DG"/>
    <property type="match status" value="1"/>
</dbReference>
<accession>D2R1K8</accession>
<dbReference type="InterPro" id="IPR027558">
    <property type="entry name" value="Pre_pil_HX9DG_C"/>
</dbReference>
<dbReference type="Pfam" id="PF07596">
    <property type="entry name" value="SBP_bac_10"/>
    <property type="match status" value="1"/>
</dbReference>
<evidence type="ECO:0000313" key="2">
    <source>
        <dbReference type="EMBL" id="ADB16727.1"/>
    </source>
</evidence>
<dbReference type="eggNOG" id="COG2165">
    <property type="taxonomic scope" value="Bacteria"/>
</dbReference>
<dbReference type="InterPro" id="IPR045584">
    <property type="entry name" value="Pilin-like"/>
</dbReference>
<dbReference type="Gene3D" id="3.30.700.10">
    <property type="entry name" value="Glycoprotein, Type 4 Pilin"/>
    <property type="match status" value="1"/>
</dbReference>
<dbReference type="InterPro" id="IPR011453">
    <property type="entry name" value="DUF1559"/>
</dbReference>
<protein>
    <recommendedName>
        <fullName evidence="1">DUF1559 domain-containing protein</fullName>
    </recommendedName>
</protein>
<name>D2R1K8_PIRSD</name>
<dbReference type="AlphaFoldDB" id="D2R1K8"/>
<dbReference type="EMBL" id="CP001848">
    <property type="protein sequence ID" value="ADB16727.1"/>
    <property type="molecule type" value="Genomic_DNA"/>
</dbReference>
<dbReference type="KEGG" id="psl:Psta_2053"/>
<evidence type="ECO:0000313" key="3">
    <source>
        <dbReference type="Proteomes" id="UP000001887"/>
    </source>
</evidence>
<reference evidence="2 3" key="1">
    <citation type="journal article" date="2009" name="Stand. Genomic Sci.">
        <title>Complete genome sequence of Pirellula staleyi type strain (ATCC 27377).</title>
        <authorList>
            <person name="Clum A."/>
            <person name="Tindall B.J."/>
            <person name="Sikorski J."/>
            <person name="Ivanova N."/>
            <person name="Mavrommatis K."/>
            <person name="Lucas S."/>
            <person name="Glavina del Rio T."/>
            <person name="Nolan M."/>
            <person name="Chen F."/>
            <person name="Tice H."/>
            <person name="Pitluck S."/>
            <person name="Cheng J.F."/>
            <person name="Chertkov O."/>
            <person name="Brettin T."/>
            <person name="Han C."/>
            <person name="Detter J.C."/>
            <person name="Kuske C."/>
            <person name="Bruce D."/>
            <person name="Goodwin L."/>
            <person name="Ovchinikova G."/>
            <person name="Pati A."/>
            <person name="Mikhailova N."/>
            <person name="Chen A."/>
            <person name="Palaniappan K."/>
            <person name="Land M."/>
            <person name="Hauser L."/>
            <person name="Chang Y.J."/>
            <person name="Jeffries C.D."/>
            <person name="Chain P."/>
            <person name="Rohde M."/>
            <person name="Goker M."/>
            <person name="Bristow J."/>
            <person name="Eisen J.A."/>
            <person name="Markowitz V."/>
            <person name="Hugenholtz P."/>
            <person name="Kyrpides N.C."/>
            <person name="Klenk H.P."/>
            <person name="Lapidus A."/>
        </authorList>
    </citation>
    <scope>NUCLEOTIDE SEQUENCE [LARGE SCALE GENOMIC DNA]</scope>
    <source>
        <strain evidence="3">ATCC 27377 / DSM 6068 / ICPB 4128</strain>
    </source>
</reference>
<organism evidence="2 3">
    <name type="scientific">Pirellula staleyi (strain ATCC 27377 / DSM 6068 / ICPB 4128)</name>
    <name type="common">Pirella staleyi</name>
    <dbReference type="NCBI Taxonomy" id="530564"/>
    <lineage>
        <taxon>Bacteria</taxon>
        <taxon>Pseudomonadati</taxon>
        <taxon>Planctomycetota</taxon>
        <taxon>Planctomycetia</taxon>
        <taxon>Pirellulales</taxon>
        <taxon>Pirellulaceae</taxon>
        <taxon>Pirellula</taxon>
    </lineage>
</organism>
<proteinExistence type="predicted"/>
<gene>
    <name evidence="2" type="ordered locus">Psta_2053</name>
</gene>
<dbReference type="PANTHER" id="PTHR30093:SF2">
    <property type="entry name" value="TYPE II SECRETION SYSTEM PROTEIN H"/>
    <property type="match status" value="1"/>
</dbReference>
<keyword evidence="3" id="KW-1185">Reference proteome</keyword>
<evidence type="ECO:0000259" key="1">
    <source>
        <dbReference type="Pfam" id="PF07596"/>
    </source>
</evidence>
<feature type="domain" description="DUF1559" evidence="1">
    <location>
        <begin position="37"/>
        <end position="285"/>
    </location>
</feature>
<dbReference type="HOGENOM" id="CLU_041661_0_0_0"/>
<dbReference type="SUPFAM" id="SSF54523">
    <property type="entry name" value="Pili subunits"/>
    <property type="match status" value="1"/>
</dbReference>
<dbReference type="STRING" id="530564.Psta_2053"/>
<dbReference type="Proteomes" id="UP000001887">
    <property type="component" value="Chromosome"/>
</dbReference>
<dbReference type="OrthoDB" id="269098at2"/>
<dbReference type="PANTHER" id="PTHR30093">
    <property type="entry name" value="GENERAL SECRETION PATHWAY PROTEIN G"/>
    <property type="match status" value="1"/>
</dbReference>
<sequence length="325" mass="35792" precursor="true">MASRFSLSRRTAFTVVELLVVISIIAVLMALLLPAVQAARESARRAQCTNNLRQIGQASMLYETNKSYMPPSRQYYSRTYSGNNWNSTPARYVSWVHVLMEEMGRPDIRTQIDQLASSNSAINNNTALEQRINLLVCPSDTTDTGEKAMFSYACNGGRENNTSPGSPLYGFDWPANGALDDRLKGTDNFPKVFQTNSGDIANGDGTSNTIKFSENLDVVKWTSCNNEYDVAILWTTNDPPTVGLNRQAGNGAVGFDYARPSSRHPGGFNTTMCDGSVAFRSDTIDYTVYCRLMTSNGSKYKEPGTNAPIAAVYTMQTTKLSEDDF</sequence>